<evidence type="ECO:0000256" key="1">
    <source>
        <dbReference type="PROSITE-ProRule" id="PRU00042"/>
    </source>
</evidence>
<dbReference type="EMBL" id="KL596969">
    <property type="protein sequence ID" value="KER21414.1"/>
    <property type="molecule type" value="Genomic_DNA"/>
</dbReference>
<dbReference type="KEGG" id="ovi:T265_10257"/>
<reference evidence="3 4" key="1">
    <citation type="submission" date="2013-11" db="EMBL/GenBank/DDBJ databases">
        <title>Opisthorchis viverrini - life in the bile duct.</title>
        <authorList>
            <person name="Young N.D."/>
            <person name="Nagarajan N."/>
            <person name="Lin S.J."/>
            <person name="Korhonen P.K."/>
            <person name="Jex A.R."/>
            <person name="Hall R.S."/>
            <person name="Safavi-Hemami H."/>
            <person name="Kaewkong W."/>
            <person name="Bertrand D."/>
            <person name="Gao S."/>
            <person name="Seet Q."/>
            <person name="Wongkham S."/>
            <person name="Teh B.T."/>
            <person name="Wongkham C."/>
            <person name="Intapan P.M."/>
            <person name="Maleewong W."/>
            <person name="Yang X."/>
            <person name="Hu M."/>
            <person name="Wang Z."/>
            <person name="Hofmann A."/>
            <person name="Sternberg P.W."/>
            <person name="Tan P."/>
            <person name="Wang J."/>
            <person name="Gasser R.B."/>
        </authorList>
    </citation>
    <scope>NUCLEOTIDE SEQUENCE [LARGE SCALE GENOMIC DNA]</scope>
</reference>
<dbReference type="SMART" id="SM00355">
    <property type="entry name" value="ZnF_C2H2"/>
    <property type="match status" value="1"/>
</dbReference>
<proteinExistence type="predicted"/>
<dbReference type="PROSITE" id="PS00028">
    <property type="entry name" value="ZINC_FINGER_C2H2_1"/>
    <property type="match status" value="1"/>
</dbReference>
<keyword evidence="4" id="KW-1185">Reference proteome</keyword>
<dbReference type="PROSITE" id="PS50157">
    <property type="entry name" value="ZINC_FINGER_C2H2_2"/>
    <property type="match status" value="1"/>
</dbReference>
<sequence>MHILQSCLMRDQLQTEPSTLFRKRKIRIIWCLRTSIQERLVGLTCEECGKCCKSKGVLVTHFRVHVHKNVCTNMVAQSTRAD</sequence>
<dbReference type="GeneID" id="20324425"/>
<keyword evidence="1" id="KW-0479">Metal-binding</keyword>
<keyword evidence="1" id="KW-0863">Zinc-finger</keyword>
<dbReference type="GO" id="GO:0008270">
    <property type="term" value="F:zinc ion binding"/>
    <property type="evidence" value="ECO:0007669"/>
    <property type="project" value="UniProtKB-KW"/>
</dbReference>
<dbReference type="RefSeq" id="XP_009174840.1">
    <property type="nucleotide sequence ID" value="XM_009176576.1"/>
</dbReference>
<dbReference type="InterPro" id="IPR013087">
    <property type="entry name" value="Znf_C2H2_type"/>
</dbReference>
<organism evidence="3 4">
    <name type="scientific">Opisthorchis viverrini</name>
    <name type="common">Southeast Asian liver fluke</name>
    <dbReference type="NCBI Taxonomy" id="6198"/>
    <lineage>
        <taxon>Eukaryota</taxon>
        <taxon>Metazoa</taxon>
        <taxon>Spiralia</taxon>
        <taxon>Lophotrochozoa</taxon>
        <taxon>Platyhelminthes</taxon>
        <taxon>Trematoda</taxon>
        <taxon>Digenea</taxon>
        <taxon>Opisthorchiida</taxon>
        <taxon>Opisthorchiata</taxon>
        <taxon>Opisthorchiidae</taxon>
        <taxon>Opisthorchis</taxon>
    </lineage>
</organism>
<accession>A0A075A1Y0</accession>
<evidence type="ECO:0000259" key="2">
    <source>
        <dbReference type="PROSITE" id="PS50157"/>
    </source>
</evidence>
<gene>
    <name evidence="3" type="ORF">T265_10257</name>
</gene>
<protein>
    <recommendedName>
        <fullName evidence="2">C2H2-type domain-containing protein</fullName>
    </recommendedName>
</protein>
<evidence type="ECO:0000313" key="4">
    <source>
        <dbReference type="Proteomes" id="UP000054324"/>
    </source>
</evidence>
<feature type="domain" description="C2H2-type" evidence="2">
    <location>
        <begin position="43"/>
        <end position="70"/>
    </location>
</feature>
<dbReference type="Proteomes" id="UP000054324">
    <property type="component" value="Unassembled WGS sequence"/>
</dbReference>
<keyword evidence="1" id="KW-0862">Zinc</keyword>
<evidence type="ECO:0000313" key="3">
    <source>
        <dbReference type="EMBL" id="KER21414.1"/>
    </source>
</evidence>
<name>A0A075A1Y0_OPIVI</name>
<dbReference type="AlphaFoldDB" id="A0A075A1Y0"/>
<dbReference type="CTD" id="20324425"/>